<dbReference type="PROSITE" id="PS51029">
    <property type="entry name" value="MADF"/>
    <property type="match status" value="2"/>
</dbReference>
<protein>
    <recommendedName>
        <fullName evidence="10">MADF domain-containing protein</fullName>
    </recommendedName>
</protein>
<feature type="compositionally biased region" description="Basic and acidic residues" evidence="5">
    <location>
        <begin position="550"/>
        <end position="575"/>
    </location>
</feature>
<dbReference type="GO" id="GO:0003677">
    <property type="term" value="F:DNA binding"/>
    <property type="evidence" value="ECO:0007669"/>
    <property type="project" value="InterPro"/>
</dbReference>
<dbReference type="SMART" id="SM00595">
    <property type="entry name" value="MADF"/>
    <property type="match status" value="2"/>
</dbReference>
<dbReference type="SUPFAM" id="SSF57667">
    <property type="entry name" value="beta-beta-alpha zinc fingers"/>
    <property type="match status" value="1"/>
</dbReference>
<feature type="compositionally biased region" description="Basic residues" evidence="5">
    <location>
        <begin position="118"/>
        <end position="133"/>
    </location>
</feature>
<dbReference type="Pfam" id="PF10545">
    <property type="entry name" value="MADF_DNA_bdg"/>
    <property type="match status" value="2"/>
</dbReference>
<feature type="region of interest" description="Disordered" evidence="5">
    <location>
        <begin position="330"/>
        <end position="362"/>
    </location>
</feature>
<dbReference type="InterPro" id="IPR036236">
    <property type="entry name" value="Znf_C2H2_sf"/>
</dbReference>
<dbReference type="SMART" id="SM00614">
    <property type="entry name" value="ZnF_BED"/>
    <property type="match status" value="1"/>
</dbReference>
<dbReference type="GO" id="GO:0008270">
    <property type="term" value="F:zinc ion binding"/>
    <property type="evidence" value="ECO:0007669"/>
    <property type="project" value="UniProtKB-KW"/>
</dbReference>
<keyword evidence="3" id="KW-0862">Zinc</keyword>
<evidence type="ECO:0008006" key="10">
    <source>
        <dbReference type="Google" id="ProtNLM"/>
    </source>
</evidence>
<sequence length="652" mass="74259">MKWNDDIIFKFIQQIQLYPCLWNPGDKNKKNRNKVHDAFKTIAEEMGTENIDELKKKKESLFQTYRGYRRKVFCSQKSGAGICDIYKPTCPPYSFLDNFLHGIYTPKGKVDTLVKKNQSPKRPAKRSSMKRPRKEQNRADVAFNELLAIKEKIVTRNSSCVSRDECTVYGELLAIKLRRLNGRTQRLAMHKIDNIMFDLTFDSSMLPSPRSSSSHSSHIITIPLPSPGSSCAQYSPQSQPVIATPLPSPGSSCAKFNMSGSQKRSDIWKYFTTTSSSDKAKCTLCSTIYFYKGGTTSNLKKHLSSKHPTIILDKSVTRISVLVEQKATNSEEAESYQGEASTSTASTIPQLTSKSESALEPTHQVSKKLKVQSSLGKIFMSKQQWTSELTTHLILLYENYLCLYKVKSKEYHNRETRNQAYQDITSGLRNVKPSIEFTKAMVTAKIHTLRTQYSSERNKIRKSELSGASPDEIYVPKLWCFEMLRFLDDAEVIVEGQSNLDPANTEIEEEGDVLFEGSIDDASKPFTPDFEVNEDTPSSSVPYSNKTPNRTHDSHNETPAYKKRETPVSKKRKLEDNQYSNMLECATSALKNITNKKIELLKQDDTELNDFSQYFAKEMKTIKDEDILDTLKSDIMHLVITAKREYRAKRCE</sequence>
<dbReference type="Proteomes" id="UP001153636">
    <property type="component" value="Chromosome 21"/>
</dbReference>
<evidence type="ECO:0000313" key="9">
    <source>
        <dbReference type="Proteomes" id="UP001153636"/>
    </source>
</evidence>
<evidence type="ECO:0000256" key="3">
    <source>
        <dbReference type="ARBA" id="ARBA00022833"/>
    </source>
</evidence>
<organism evidence="8 9">
    <name type="scientific">Psylliodes chrysocephalus</name>
    <dbReference type="NCBI Taxonomy" id="3402493"/>
    <lineage>
        <taxon>Eukaryota</taxon>
        <taxon>Metazoa</taxon>
        <taxon>Ecdysozoa</taxon>
        <taxon>Arthropoda</taxon>
        <taxon>Hexapoda</taxon>
        <taxon>Insecta</taxon>
        <taxon>Pterygota</taxon>
        <taxon>Neoptera</taxon>
        <taxon>Endopterygota</taxon>
        <taxon>Coleoptera</taxon>
        <taxon>Polyphaga</taxon>
        <taxon>Cucujiformia</taxon>
        <taxon>Chrysomeloidea</taxon>
        <taxon>Chrysomelidae</taxon>
        <taxon>Galerucinae</taxon>
        <taxon>Alticini</taxon>
        <taxon>Psylliodes</taxon>
    </lineage>
</organism>
<evidence type="ECO:0000256" key="2">
    <source>
        <dbReference type="ARBA" id="ARBA00022771"/>
    </source>
</evidence>
<evidence type="ECO:0000256" key="1">
    <source>
        <dbReference type="ARBA" id="ARBA00022723"/>
    </source>
</evidence>
<accession>A0A9P0GFH2</accession>
<dbReference type="EMBL" id="OV651833">
    <property type="protein sequence ID" value="CAH1107422.1"/>
    <property type="molecule type" value="Genomic_DNA"/>
</dbReference>
<feature type="region of interest" description="Disordered" evidence="5">
    <location>
        <begin position="525"/>
        <end position="575"/>
    </location>
</feature>
<dbReference type="Pfam" id="PF02892">
    <property type="entry name" value="zf-BED"/>
    <property type="match status" value="1"/>
</dbReference>
<dbReference type="AlphaFoldDB" id="A0A9P0GFH2"/>
<gene>
    <name evidence="8" type="ORF">PSYICH_LOCUS8120</name>
</gene>
<feature type="domain" description="BED-type" evidence="6">
    <location>
        <begin position="262"/>
        <end position="314"/>
    </location>
</feature>
<dbReference type="OrthoDB" id="6751518at2759"/>
<reference evidence="8" key="1">
    <citation type="submission" date="2022-01" db="EMBL/GenBank/DDBJ databases">
        <authorList>
            <person name="King R."/>
        </authorList>
    </citation>
    <scope>NUCLEOTIDE SEQUENCE</scope>
</reference>
<keyword evidence="2 4" id="KW-0863">Zinc-finger</keyword>
<feature type="compositionally biased region" description="Polar residues" evidence="5">
    <location>
        <begin position="535"/>
        <end position="548"/>
    </location>
</feature>
<dbReference type="InterPro" id="IPR003656">
    <property type="entry name" value="Znf_BED"/>
</dbReference>
<keyword evidence="9" id="KW-1185">Reference proteome</keyword>
<evidence type="ECO:0000259" key="6">
    <source>
        <dbReference type="PROSITE" id="PS50808"/>
    </source>
</evidence>
<name>A0A9P0GFH2_9CUCU</name>
<keyword evidence="1" id="KW-0479">Metal-binding</keyword>
<feature type="domain" description="MADF" evidence="7">
    <location>
        <begin position="392"/>
        <end position="492"/>
    </location>
</feature>
<dbReference type="PANTHER" id="PTHR21505">
    <property type="entry name" value="MADF DOMAIN-CONTAINING PROTEIN-RELATED"/>
    <property type="match status" value="1"/>
</dbReference>
<evidence type="ECO:0000259" key="7">
    <source>
        <dbReference type="PROSITE" id="PS51029"/>
    </source>
</evidence>
<dbReference type="PROSITE" id="PS50808">
    <property type="entry name" value="ZF_BED"/>
    <property type="match status" value="1"/>
</dbReference>
<dbReference type="InterPro" id="IPR006578">
    <property type="entry name" value="MADF-dom"/>
</dbReference>
<feature type="domain" description="MADF" evidence="7">
    <location>
        <begin position="10"/>
        <end position="101"/>
    </location>
</feature>
<dbReference type="PANTHER" id="PTHR21505:SF12">
    <property type="entry name" value="MADF DOMAIN-CONTAINING PROTEIN-RELATED"/>
    <property type="match status" value="1"/>
</dbReference>
<evidence type="ECO:0000313" key="8">
    <source>
        <dbReference type="EMBL" id="CAH1107422.1"/>
    </source>
</evidence>
<proteinExistence type="predicted"/>
<feature type="region of interest" description="Disordered" evidence="5">
    <location>
        <begin position="114"/>
        <end position="137"/>
    </location>
</feature>
<evidence type="ECO:0000256" key="5">
    <source>
        <dbReference type="SAM" id="MobiDB-lite"/>
    </source>
</evidence>
<evidence type="ECO:0000256" key="4">
    <source>
        <dbReference type="PROSITE-ProRule" id="PRU00027"/>
    </source>
</evidence>
<feature type="compositionally biased region" description="Polar residues" evidence="5">
    <location>
        <begin position="338"/>
        <end position="356"/>
    </location>
</feature>